<feature type="chain" id="PRO_5040195461" description="PLC-like phosphodiesterase" evidence="2">
    <location>
        <begin position="19"/>
        <end position="375"/>
    </location>
</feature>
<dbReference type="Pfam" id="PF26146">
    <property type="entry name" value="PI-PLC_X"/>
    <property type="match status" value="1"/>
</dbReference>
<keyword evidence="1" id="KW-0472">Membrane</keyword>
<keyword evidence="1" id="KW-1133">Transmembrane helix</keyword>
<sequence length="375" mass="40139">MRSFILYGIAAWAGLSAASPFQFPNTSATNKAHAGLTTRVCNNSPALCSRSYANITHLGAHDSAFIRDAANGYNSFGDQSYNTTTQLDAGVRLVSAQVHLIETANGGREWHLCHTTCVLSNAGTLSNWLSEIRQWLDTHPSDVVTILLVNSDNASAEELAAEYTAADMAHYGYVPPASTPNTGAGLIWPTLNDLVDKNTRLVTFVADLPDNSAAPYLLDEFANVFESGYENYQPADFSCAPDRPAAVANDTVKATDSGMLFLMNHFLYWRQAFGIDVPDVRNANATNGVVGVGALGTQLVDCRNVYGRYPTFVLVDFFDAGPAIESVDFANGVSGATEGRRKTLVERKASAAVGRSMSTNLVAMVAAVVFLVVSS</sequence>
<dbReference type="PANTHER" id="PTHR13593">
    <property type="match status" value="1"/>
</dbReference>
<dbReference type="Gene3D" id="3.20.20.190">
    <property type="entry name" value="Phosphatidylinositol (PI) phosphodiesterase"/>
    <property type="match status" value="1"/>
</dbReference>
<dbReference type="SUPFAM" id="SSF51695">
    <property type="entry name" value="PLC-like phosphodiesterases"/>
    <property type="match status" value="1"/>
</dbReference>
<protein>
    <recommendedName>
        <fullName evidence="5">PLC-like phosphodiesterase</fullName>
    </recommendedName>
</protein>
<accession>A0A9P4HTJ2</accession>
<feature type="transmembrane region" description="Helical" evidence="1">
    <location>
        <begin position="352"/>
        <end position="373"/>
    </location>
</feature>
<evidence type="ECO:0000313" key="3">
    <source>
        <dbReference type="EMBL" id="KAF2087744.1"/>
    </source>
</evidence>
<keyword evidence="2" id="KW-0732">Signal</keyword>
<keyword evidence="4" id="KW-1185">Reference proteome</keyword>
<dbReference type="PANTHER" id="PTHR13593:SF80">
    <property type="entry name" value="PLC-LIKE PHOSPHODIESTERASE"/>
    <property type="match status" value="1"/>
</dbReference>
<gene>
    <name evidence="3" type="ORF">K490DRAFT_56829</name>
</gene>
<keyword evidence="1" id="KW-0812">Transmembrane</keyword>
<evidence type="ECO:0000256" key="1">
    <source>
        <dbReference type="SAM" id="Phobius"/>
    </source>
</evidence>
<proteinExistence type="predicted"/>
<dbReference type="InterPro" id="IPR017946">
    <property type="entry name" value="PLC-like_Pdiesterase_TIM-brl"/>
</dbReference>
<reference evidence="3" key="1">
    <citation type="journal article" date="2020" name="Stud. Mycol.">
        <title>101 Dothideomycetes genomes: a test case for predicting lifestyles and emergence of pathogens.</title>
        <authorList>
            <person name="Haridas S."/>
            <person name="Albert R."/>
            <person name="Binder M."/>
            <person name="Bloem J."/>
            <person name="Labutti K."/>
            <person name="Salamov A."/>
            <person name="Andreopoulos B."/>
            <person name="Baker S."/>
            <person name="Barry K."/>
            <person name="Bills G."/>
            <person name="Bluhm B."/>
            <person name="Cannon C."/>
            <person name="Castanera R."/>
            <person name="Culley D."/>
            <person name="Daum C."/>
            <person name="Ezra D."/>
            <person name="Gonzalez J."/>
            <person name="Henrissat B."/>
            <person name="Kuo A."/>
            <person name="Liang C."/>
            <person name="Lipzen A."/>
            <person name="Lutzoni F."/>
            <person name="Magnuson J."/>
            <person name="Mondo S."/>
            <person name="Nolan M."/>
            <person name="Ohm R."/>
            <person name="Pangilinan J."/>
            <person name="Park H.-J."/>
            <person name="Ramirez L."/>
            <person name="Alfaro M."/>
            <person name="Sun H."/>
            <person name="Tritt A."/>
            <person name="Yoshinaga Y."/>
            <person name="Zwiers L.-H."/>
            <person name="Turgeon B."/>
            <person name="Goodwin S."/>
            <person name="Spatafora J."/>
            <person name="Crous P."/>
            <person name="Grigoriev I."/>
        </authorList>
    </citation>
    <scope>NUCLEOTIDE SEQUENCE</scope>
    <source>
        <strain evidence="3">CBS 121410</strain>
    </source>
</reference>
<feature type="signal peptide" evidence="2">
    <location>
        <begin position="1"/>
        <end position="18"/>
    </location>
</feature>
<organism evidence="3 4">
    <name type="scientific">Saccharata proteae CBS 121410</name>
    <dbReference type="NCBI Taxonomy" id="1314787"/>
    <lineage>
        <taxon>Eukaryota</taxon>
        <taxon>Fungi</taxon>
        <taxon>Dikarya</taxon>
        <taxon>Ascomycota</taxon>
        <taxon>Pezizomycotina</taxon>
        <taxon>Dothideomycetes</taxon>
        <taxon>Dothideomycetes incertae sedis</taxon>
        <taxon>Botryosphaeriales</taxon>
        <taxon>Saccharataceae</taxon>
        <taxon>Saccharata</taxon>
    </lineage>
</organism>
<dbReference type="GO" id="GO:0008081">
    <property type="term" value="F:phosphoric diester hydrolase activity"/>
    <property type="evidence" value="ECO:0007669"/>
    <property type="project" value="InterPro"/>
</dbReference>
<evidence type="ECO:0000256" key="2">
    <source>
        <dbReference type="SAM" id="SignalP"/>
    </source>
</evidence>
<dbReference type="AlphaFoldDB" id="A0A9P4HTJ2"/>
<dbReference type="OrthoDB" id="7984201at2759"/>
<dbReference type="Proteomes" id="UP000799776">
    <property type="component" value="Unassembled WGS sequence"/>
</dbReference>
<dbReference type="InterPro" id="IPR051057">
    <property type="entry name" value="PI-PLC_domain"/>
</dbReference>
<dbReference type="GO" id="GO:0006629">
    <property type="term" value="P:lipid metabolic process"/>
    <property type="evidence" value="ECO:0007669"/>
    <property type="project" value="InterPro"/>
</dbReference>
<evidence type="ECO:0000313" key="4">
    <source>
        <dbReference type="Proteomes" id="UP000799776"/>
    </source>
</evidence>
<dbReference type="EMBL" id="ML978719">
    <property type="protein sequence ID" value="KAF2087744.1"/>
    <property type="molecule type" value="Genomic_DNA"/>
</dbReference>
<evidence type="ECO:0008006" key="5">
    <source>
        <dbReference type="Google" id="ProtNLM"/>
    </source>
</evidence>
<name>A0A9P4HTJ2_9PEZI</name>
<comment type="caution">
    <text evidence="3">The sequence shown here is derived from an EMBL/GenBank/DDBJ whole genome shotgun (WGS) entry which is preliminary data.</text>
</comment>